<protein>
    <submittedName>
        <fullName evidence="3">Uncharacterized protein</fullName>
    </submittedName>
</protein>
<keyword evidence="4" id="KW-1185">Reference proteome</keyword>
<keyword evidence="1" id="KW-1133">Transmembrane helix</keyword>
<name>A0A1Y2A862_9FUNG</name>
<feature type="chain" id="PRO_5012124082" evidence="2">
    <location>
        <begin position="19"/>
        <end position="247"/>
    </location>
</feature>
<sequence length="247" mass="28760">MYKYALFIICFIVKIISTFDLNNKIIYTYENITNYENKEKFIYLYKNSKIITKDDVLGIYDEYFISFYCKNDICAYLDNYYSKPFIEIPDKNGNISLYIIKTFEKNDTVSNSYCDNNVCFSYNCTTNTQCLYGKCMNNLCVFDENAPVTHCDDIYTPPGIFKRRSSYMYCGKARYDTCKNDNECSSKRCYEGKCDMQDLGPSDSEDTVNTAITTYAFLLILAFSIFLCCICCFCNNNTKKAKKDTLI</sequence>
<comment type="caution">
    <text evidence="3">The sequence shown here is derived from an EMBL/GenBank/DDBJ whole genome shotgun (WGS) entry which is preliminary data.</text>
</comment>
<gene>
    <name evidence="3" type="ORF">LY90DRAFT_635009</name>
</gene>
<accession>A0A1Y2A862</accession>
<dbReference type="OrthoDB" id="10463357at2759"/>
<dbReference type="EMBL" id="MCOG01000318">
    <property type="protein sequence ID" value="ORY18664.1"/>
    <property type="molecule type" value="Genomic_DNA"/>
</dbReference>
<organism evidence="3 4">
    <name type="scientific">Neocallimastix californiae</name>
    <dbReference type="NCBI Taxonomy" id="1754190"/>
    <lineage>
        <taxon>Eukaryota</taxon>
        <taxon>Fungi</taxon>
        <taxon>Fungi incertae sedis</taxon>
        <taxon>Chytridiomycota</taxon>
        <taxon>Chytridiomycota incertae sedis</taxon>
        <taxon>Neocallimastigomycetes</taxon>
        <taxon>Neocallimastigales</taxon>
        <taxon>Neocallimastigaceae</taxon>
        <taxon>Neocallimastix</taxon>
    </lineage>
</organism>
<reference evidence="3 4" key="1">
    <citation type="submission" date="2016-08" db="EMBL/GenBank/DDBJ databases">
        <title>A Parts List for Fungal Cellulosomes Revealed by Comparative Genomics.</title>
        <authorList>
            <consortium name="DOE Joint Genome Institute"/>
            <person name="Haitjema C.H."/>
            <person name="Gilmore S.P."/>
            <person name="Henske J.K."/>
            <person name="Solomon K.V."/>
            <person name="De Groot R."/>
            <person name="Kuo A."/>
            <person name="Mondo S.J."/>
            <person name="Salamov A.A."/>
            <person name="Labutti K."/>
            <person name="Zhao Z."/>
            <person name="Chiniquy J."/>
            <person name="Barry K."/>
            <person name="Brewer H.M."/>
            <person name="Purvine S.O."/>
            <person name="Wright A.T."/>
            <person name="Boxma B."/>
            <person name="Van Alen T."/>
            <person name="Hackstein J.H."/>
            <person name="Baker S.E."/>
            <person name="Grigoriev I.V."/>
            <person name="O'Malley M.A."/>
        </authorList>
    </citation>
    <scope>NUCLEOTIDE SEQUENCE [LARGE SCALE GENOMIC DNA]</scope>
    <source>
        <strain evidence="3 4">G1</strain>
    </source>
</reference>
<evidence type="ECO:0000313" key="4">
    <source>
        <dbReference type="Proteomes" id="UP000193920"/>
    </source>
</evidence>
<dbReference type="Proteomes" id="UP000193920">
    <property type="component" value="Unassembled WGS sequence"/>
</dbReference>
<proteinExistence type="predicted"/>
<keyword evidence="1" id="KW-0812">Transmembrane</keyword>
<feature type="signal peptide" evidence="2">
    <location>
        <begin position="1"/>
        <end position="18"/>
    </location>
</feature>
<evidence type="ECO:0000256" key="1">
    <source>
        <dbReference type="SAM" id="Phobius"/>
    </source>
</evidence>
<feature type="transmembrane region" description="Helical" evidence="1">
    <location>
        <begin position="215"/>
        <end position="234"/>
    </location>
</feature>
<keyword evidence="2" id="KW-0732">Signal</keyword>
<keyword evidence="1" id="KW-0472">Membrane</keyword>
<dbReference type="AlphaFoldDB" id="A0A1Y2A862"/>
<evidence type="ECO:0000313" key="3">
    <source>
        <dbReference type="EMBL" id="ORY18664.1"/>
    </source>
</evidence>
<evidence type="ECO:0000256" key="2">
    <source>
        <dbReference type="SAM" id="SignalP"/>
    </source>
</evidence>